<name>A0A915LHZ2_MELJA</name>
<organism evidence="9 10">
    <name type="scientific">Meloidogyne javanica</name>
    <name type="common">Root-knot nematode worm</name>
    <dbReference type="NCBI Taxonomy" id="6303"/>
    <lineage>
        <taxon>Eukaryota</taxon>
        <taxon>Metazoa</taxon>
        <taxon>Ecdysozoa</taxon>
        <taxon>Nematoda</taxon>
        <taxon>Chromadorea</taxon>
        <taxon>Rhabditida</taxon>
        <taxon>Tylenchina</taxon>
        <taxon>Tylenchomorpha</taxon>
        <taxon>Tylenchoidea</taxon>
        <taxon>Meloidogynidae</taxon>
        <taxon>Meloidogyninae</taxon>
        <taxon>Meloidogyne</taxon>
        <taxon>Meloidogyne incognita group</taxon>
    </lineage>
</organism>
<dbReference type="InterPro" id="IPR050271">
    <property type="entry name" value="UDP-glycosyltransferase"/>
</dbReference>
<protein>
    <recommendedName>
        <fullName evidence="2">glucuronosyltransferase</fullName>
        <ecNumber evidence="2">2.4.1.17</ecNumber>
    </recommendedName>
</protein>
<dbReference type="PROSITE" id="PS51670">
    <property type="entry name" value="SHKT"/>
    <property type="match status" value="1"/>
</dbReference>
<dbReference type="Gene3D" id="3.40.50.2000">
    <property type="entry name" value="Glycogen Phosphorylase B"/>
    <property type="match status" value="1"/>
</dbReference>
<keyword evidence="7" id="KW-0175">Coiled coil</keyword>
<dbReference type="InterPro" id="IPR003582">
    <property type="entry name" value="ShKT_dom"/>
</dbReference>
<dbReference type="GO" id="GO:0015020">
    <property type="term" value="F:glucuronosyltransferase activity"/>
    <property type="evidence" value="ECO:0007669"/>
    <property type="project" value="UniProtKB-EC"/>
</dbReference>
<dbReference type="Pfam" id="PF00201">
    <property type="entry name" value="UDPGT"/>
    <property type="match status" value="1"/>
</dbReference>
<evidence type="ECO:0000313" key="9">
    <source>
        <dbReference type="Proteomes" id="UP000887561"/>
    </source>
</evidence>
<feature type="coiled-coil region" evidence="7">
    <location>
        <begin position="236"/>
        <end position="263"/>
    </location>
</feature>
<keyword evidence="9" id="KW-1185">Reference proteome</keyword>
<dbReference type="SMART" id="SM00254">
    <property type="entry name" value="ShKT"/>
    <property type="match status" value="4"/>
</dbReference>
<keyword evidence="6" id="KW-1015">Disulfide bond</keyword>
<dbReference type="WBParaSite" id="scaffold12093_cov209.g16075">
    <property type="protein sequence ID" value="scaffold12093_cov209.g16075"/>
    <property type="gene ID" value="scaffold12093_cov209.g16075"/>
</dbReference>
<dbReference type="Proteomes" id="UP000887561">
    <property type="component" value="Unplaced"/>
</dbReference>
<dbReference type="CDD" id="cd03784">
    <property type="entry name" value="GT1_Gtf-like"/>
    <property type="match status" value="1"/>
</dbReference>
<evidence type="ECO:0000256" key="2">
    <source>
        <dbReference type="ARBA" id="ARBA00012544"/>
    </source>
</evidence>
<dbReference type="EC" id="2.4.1.17" evidence="2"/>
<evidence type="ECO:0000259" key="8">
    <source>
        <dbReference type="PROSITE" id="PS51670"/>
    </source>
</evidence>
<evidence type="ECO:0000256" key="6">
    <source>
        <dbReference type="PROSITE-ProRule" id="PRU01005"/>
    </source>
</evidence>
<proteinExistence type="inferred from homology"/>
<evidence type="ECO:0000256" key="7">
    <source>
        <dbReference type="SAM" id="Coils"/>
    </source>
</evidence>
<dbReference type="Gene3D" id="1.10.10.1940">
    <property type="match status" value="1"/>
</dbReference>
<evidence type="ECO:0000256" key="3">
    <source>
        <dbReference type="ARBA" id="ARBA00022676"/>
    </source>
</evidence>
<dbReference type="AlphaFoldDB" id="A0A915LHZ2"/>
<feature type="domain" description="ShKT" evidence="8">
    <location>
        <begin position="104"/>
        <end position="138"/>
    </location>
</feature>
<reference evidence="10" key="1">
    <citation type="submission" date="2022-11" db="UniProtKB">
        <authorList>
            <consortium name="WormBaseParasite"/>
        </authorList>
    </citation>
    <scope>IDENTIFICATION</scope>
</reference>
<feature type="disulfide bond" evidence="6">
    <location>
        <begin position="104"/>
        <end position="138"/>
    </location>
</feature>
<comment type="catalytic activity">
    <reaction evidence="5">
        <text>glucuronate acceptor + UDP-alpha-D-glucuronate = acceptor beta-D-glucuronoside + UDP + H(+)</text>
        <dbReference type="Rhea" id="RHEA:21032"/>
        <dbReference type="ChEBI" id="CHEBI:15378"/>
        <dbReference type="ChEBI" id="CHEBI:58052"/>
        <dbReference type="ChEBI" id="CHEBI:58223"/>
        <dbReference type="ChEBI" id="CHEBI:132367"/>
        <dbReference type="ChEBI" id="CHEBI:132368"/>
        <dbReference type="EC" id="2.4.1.17"/>
    </reaction>
</comment>
<comment type="similarity">
    <text evidence="1">Belongs to the UDP-glycosyltransferase family.</text>
</comment>
<comment type="caution">
    <text evidence="6">Lacks conserved residue(s) required for the propagation of feature annotation.</text>
</comment>
<keyword evidence="4" id="KW-0808">Transferase</keyword>
<accession>A0A915LHZ2</accession>
<evidence type="ECO:0000256" key="5">
    <source>
        <dbReference type="ARBA" id="ARBA00047475"/>
    </source>
</evidence>
<dbReference type="Pfam" id="PF01549">
    <property type="entry name" value="ShK"/>
    <property type="match status" value="3"/>
</dbReference>
<keyword evidence="3" id="KW-0328">Glycosyltransferase</keyword>
<dbReference type="PANTHER" id="PTHR48043">
    <property type="entry name" value="EG:EG0003.4 PROTEIN-RELATED"/>
    <property type="match status" value="1"/>
</dbReference>
<dbReference type="SUPFAM" id="SSF53756">
    <property type="entry name" value="UDP-Glycosyltransferase/glycogen phosphorylase"/>
    <property type="match status" value="1"/>
</dbReference>
<evidence type="ECO:0000256" key="4">
    <source>
        <dbReference type="ARBA" id="ARBA00022679"/>
    </source>
</evidence>
<dbReference type="PANTHER" id="PTHR48043:SF68">
    <property type="entry name" value="GLUCURONOSYLTRANSFERASE"/>
    <property type="match status" value="1"/>
</dbReference>
<dbReference type="InterPro" id="IPR002213">
    <property type="entry name" value="UDP_glucos_trans"/>
</dbReference>
<evidence type="ECO:0000313" key="10">
    <source>
        <dbReference type="WBParaSite" id="scaffold12093_cov209.g16075"/>
    </source>
</evidence>
<evidence type="ECO:0000256" key="1">
    <source>
        <dbReference type="ARBA" id="ARBA00009995"/>
    </source>
</evidence>
<sequence length="773" mass="89044">MMLRCQDLDTRELISSATACHNLLDKRNGRRDVKCNLQGLEDIAESCRKTCGICCEDINYACEDDKNGIIDCSRQMEKCHQKKWFGVLSRFCAGSCGLCAMTSCRDYDNSCRVRKSLCLKTDSVDYMRENCARTCGFCVVGEENEINNGNERLPENNGKPVVVERPLSQHRLTVPDCSDKVGNCTTNAHLCGSPIKFCTKTCLKCDKAKVNKKEKTKIINEMSPQNPLQVVIQPLVESQEKDRKRIERECVDKNENLNALGKRKYDLRSRGEEGETSTSLNKEHGYNLRSLKRKRNNHRILVIAAYNTFIQSHYKFAKQISLIIADSDLKNDIEFILIVVPVLDGECPEHFEHKIVKMNCIKLNLSNLKEDKDFFIKSEDLENVPVMNRQGGNWEVLAKNTTFINGLKGAQYTIGLCEMFHIGALMIFPLVGISTKNIVLTRTLPFDTHFYYLMGLNEKIISKNIPERRTLLDVGREALTQTDRIRDDYENEWETNKIYYENAEKAFEIIYGNIGVEFKNFKDLIKETKYIFCNLQPKLDFKKVEEIFSRNRGALKEKVKFIGGIIATEPEPIKPETEELLELAEASIKKEFQGIIIVCFGTLISTKKMSVVLFKKYLKVFKSFKNYSFIWKFDYDDDEDPKRKIRIPKNVKIQEGLIQQTTLLANESTKAMITHCGYNSLLEGVYFQIPMVCIPNNSDQPYNAYAAESRGYVEEVDFRDENLEENLKKALEKVLNDENWKVEFEGNTNELKEIMNESERKFIQAMEEMIGNM</sequence>